<feature type="region of interest" description="Disordered" evidence="1">
    <location>
        <begin position="147"/>
        <end position="172"/>
    </location>
</feature>
<feature type="region of interest" description="Disordered" evidence="1">
    <location>
        <begin position="210"/>
        <end position="242"/>
    </location>
</feature>
<feature type="compositionally biased region" description="Polar residues" evidence="1">
    <location>
        <begin position="159"/>
        <end position="172"/>
    </location>
</feature>
<reference evidence="2 3" key="1">
    <citation type="journal article" date="2021" name="Sci. Rep.">
        <title>The genome of the diatom Chaetoceros tenuissimus carries an ancient integrated fragment of an extant virus.</title>
        <authorList>
            <person name="Hongo Y."/>
            <person name="Kimura K."/>
            <person name="Takaki Y."/>
            <person name="Yoshida Y."/>
            <person name="Baba S."/>
            <person name="Kobayashi G."/>
            <person name="Nagasaki K."/>
            <person name="Hano T."/>
            <person name="Tomaru Y."/>
        </authorList>
    </citation>
    <scope>NUCLEOTIDE SEQUENCE [LARGE SCALE GENOMIC DNA]</scope>
    <source>
        <strain evidence="2 3">NIES-3715</strain>
    </source>
</reference>
<name>A0AAD3CTT6_9STRA</name>
<feature type="compositionally biased region" description="Basic residues" evidence="1">
    <location>
        <begin position="210"/>
        <end position="226"/>
    </location>
</feature>
<sequence>MKNLLAYGKKPAKTRLNSANAKGEIMVRRQIRSKPEERQLKEDGSSGTLLIKRLQKEVNTANRAQSSSFLSRFKRKRRRNRAKAFQKDTKLQIIEAGEAPEIHHLENFDDLITTNQIEGDLSSESKVSLDTAQSSGRKLQTILEKIVDDNETREPENDQLPSQSQNHNQCKEASTLRIHDFQSRGGNNFETGQQIKGACRYEMSESKLYLKQRKNRKGKKTVRKQRDHSTHARDPPIIRRNVDISPDSTISLSSCSIDSVLDDPIRMRNYEQLKKLPPPPPPPRVQDSSTRERTFFKIWYERQIDMTDLKNVVGDALGKANKIFGCSSG</sequence>
<gene>
    <name evidence="2" type="ORF">CTEN210_08489</name>
</gene>
<comment type="caution">
    <text evidence="2">The sequence shown here is derived from an EMBL/GenBank/DDBJ whole genome shotgun (WGS) entry which is preliminary data.</text>
</comment>
<evidence type="ECO:0000313" key="2">
    <source>
        <dbReference type="EMBL" id="GFH52013.1"/>
    </source>
</evidence>
<dbReference type="EMBL" id="BLLK01000045">
    <property type="protein sequence ID" value="GFH52013.1"/>
    <property type="molecule type" value="Genomic_DNA"/>
</dbReference>
<evidence type="ECO:0000313" key="3">
    <source>
        <dbReference type="Proteomes" id="UP001054902"/>
    </source>
</evidence>
<feature type="compositionally biased region" description="Basic and acidic residues" evidence="1">
    <location>
        <begin position="227"/>
        <end position="242"/>
    </location>
</feature>
<dbReference type="AlphaFoldDB" id="A0AAD3CTT6"/>
<feature type="compositionally biased region" description="Basic and acidic residues" evidence="1">
    <location>
        <begin position="147"/>
        <end position="156"/>
    </location>
</feature>
<protein>
    <submittedName>
        <fullName evidence="2">Uncharacterized protein</fullName>
    </submittedName>
</protein>
<organism evidence="2 3">
    <name type="scientific">Chaetoceros tenuissimus</name>
    <dbReference type="NCBI Taxonomy" id="426638"/>
    <lineage>
        <taxon>Eukaryota</taxon>
        <taxon>Sar</taxon>
        <taxon>Stramenopiles</taxon>
        <taxon>Ochrophyta</taxon>
        <taxon>Bacillariophyta</taxon>
        <taxon>Coscinodiscophyceae</taxon>
        <taxon>Chaetocerotophycidae</taxon>
        <taxon>Chaetocerotales</taxon>
        <taxon>Chaetocerotaceae</taxon>
        <taxon>Chaetoceros</taxon>
    </lineage>
</organism>
<accession>A0AAD3CTT6</accession>
<dbReference type="Proteomes" id="UP001054902">
    <property type="component" value="Unassembled WGS sequence"/>
</dbReference>
<proteinExistence type="predicted"/>
<evidence type="ECO:0000256" key="1">
    <source>
        <dbReference type="SAM" id="MobiDB-lite"/>
    </source>
</evidence>
<keyword evidence="3" id="KW-1185">Reference proteome</keyword>